<dbReference type="Gene3D" id="3.40.309.10">
    <property type="entry name" value="Aldehyde Dehydrogenase, Chain A, domain 2"/>
    <property type="match status" value="1"/>
</dbReference>
<feature type="region of interest" description="Disordered" evidence="6">
    <location>
        <begin position="1"/>
        <end position="29"/>
    </location>
</feature>
<gene>
    <name evidence="8" type="ORF">LCGC14_2014710</name>
</gene>
<protein>
    <recommendedName>
        <fullName evidence="5">aldehyde dehydrogenase (NAD(+))</fullName>
        <ecNumber evidence="5">1.2.1.3</ecNumber>
    </recommendedName>
</protein>
<dbReference type="PROSITE" id="PS00687">
    <property type="entry name" value="ALDEHYDE_DEHYDR_GLU"/>
    <property type="match status" value="1"/>
</dbReference>
<evidence type="ECO:0000256" key="1">
    <source>
        <dbReference type="ARBA" id="ARBA00009986"/>
    </source>
</evidence>
<comment type="caution">
    <text evidence="8">The sequence shown here is derived from an EMBL/GenBank/DDBJ whole genome shotgun (WGS) entry which is preliminary data.</text>
</comment>
<accession>A0A0F9HCN2</accession>
<comment type="subunit">
    <text evidence="2">Homotetramer.</text>
</comment>
<dbReference type="InterPro" id="IPR016162">
    <property type="entry name" value="Ald_DH_N"/>
</dbReference>
<dbReference type="PROSITE" id="PS00070">
    <property type="entry name" value="ALDEHYDE_DEHYDR_CYS"/>
    <property type="match status" value="1"/>
</dbReference>
<evidence type="ECO:0000256" key="5">
    <source>
        <dbReference type="ARBA" id="ARBA00024226"/>
    </source>
</evidence>
<dbReference type="InterPro" id="IPR016161">
    <property type="entry name" value="Ald_DH/histidinol_DH"/>
</dbReference>
<dbReference type="EMBL" id="LAZR01023168">
    <property type="protein sequence ID" value="KKL79450.1"/>
    <property type="molecule type" value="Genomic_DNA"/>
</dbReference>
<dbReference type="InterPro" id="IPR044638">
    <property type="entry name" value="ALDH7A1-like"/>
</dbReference>
<keyword evidence="4" id="KW-0520">NAD</keyword>
<dbReference type="Pfam" id="PF00171">
    <property type="entry name" value="Aldedh"/>
    <property type="match status" value="1"/>
</dbReference>
<evidence type="ECO:0000256" key="4">
    <source>
        <dbReference type="ARBA" id="ARBA00023027"/>
    </source>
</evidence>
<reference evidence="8" key="1">
    <citation type="journal article" date="2015" name="Nature">
        <title>Complex archaea that bridge the gap between prokaryotes and eukaryotes.</title>
        <authorList>
            <person name="Spang A."/>
            <person name="Saw J.H."/>
            <person name="Jorgensen S.L."/>
            <person name="Zaremba-Niedzwiedzka K."/>
            <person name="Martijn J."/>
            <person name="Lind A.E."/>
            <person name="van Eijk R."/>
            <person name="Schleper C."/>
            <person name="Guy L."/>
            <person name="Ettema T.J."/>
        </authorList>
    </citation>
    <scope>NUCLEOTIDE SEQUENCE</scope>
</reference>
<evidence type="ECO:0000259" key="7">
    <source>
        <dbReference type="Pfam" id="PF00171"/>
    </source>
</evidence>
<dbReference type="InterPro" id="IPR029510">
    <property type="entry name" value="Ald_DH_CS_GLU"/>
</dbReference>
<dbReference type="InterPro" id="IPR016160">
    <property type="entry name" value="Ald_DH_CS_CYS"/>
</dbReference>
<dbReference type="InterPro" id="IPR015590">
    <property type="entry name" value="Aldehyde_DH_dom"/>
</dbReference>
<dbReference type="GO" id="GO:0004029">
    <property type="term" value="F:aldehyde dehydrogenase (NAD+) activity"/>
    <property type="evidence" value="ECO:0007669"/>
    <property type="project" value="UniProtKB-EC"/>
</dbReference>
<dbReference type="CDD" id="cd07131">
    <property type="entry name" value="ALDH_AldH-CAJ73105"/>
    <property type="match status" value="1"/>
</dbReference>
<evidence type="ECO:0000256" key="6">
    <source>
        <dbReference type="SAM" id="MobiDB-lite"/>
    </source>
</evidence>
<evidence type="ECO:0000313" key="8">
    <source>
        <dbReference type="EMBL" id="KKL79450.1"/>
    </source>
</evidence>
<dbReference type="InterPro" id="IPR016163">
    <property type="entry name" value="Ald_DH_C"/>
</dbReference>
<dbReference type="SUPFAM" id="SSF53720">
    <property type="entry name" value="ALDH-like"/>
    <property type="match status" value="1"/>
</dbReference>
<dbReference type="PANTHER" id="PTHR43521:SF1">
    <property type="entry name" value="ALPHA-AMINOADIPIC SEMIALDEHYDE DEHYDROGENASE"/>
    <property type="match status" value="1"/>
</dbReference>
<dbReference type="EC" id="1.2.1.3" evidence="5"/>
<dbReference type="Gene3D" id="3.40.605.10">
    <property type="entry name" value="Aldehyde Dehydrogenase, Chain A, domain 1"/>
    <property type="match status" value="1"/>
</dbReference>
<evidence type="ECO:0000256" key="3">
    <source>
        <dbReference type="ARBA" id="ARBA00023002"/>
    </source>
</evidence>
<dbReference type="PANTHER" id="PTHR43521">
    <property type="entry name" value="ALPHA-AMINOADIPIC SEMIALDEHYDE DEHYDROGENASE"/>
    <property type="match status" value="1"/>
</dbReference>
<dbReference type="AlphaFoldDB" id="A0A0F9HCN2"/>
<dbReference type="FunFam" id="3.40.309.10:FF:000009">
    <property type="entry name" value="Aldehyde dehydrogenase A"/>
    <property type="match status" value="1"/>
</dbReference>
<sequence length="492" mass="52927">MANTYENYIGGRWTPPRSRKHFQRENPANGDSIGAFPNSGPDDVADAVAAAAQAYPRWRATPAPQRAEILFRAAEMMLDRKEELSREVTIEMGKVLKEARGDVQEAIDMTYYAAGEGRRMFGQVVPSELPDKFTMAVRQPHGIVGAITPWNFPLAIPCWKLMPALIAGNTVVFKPSPYSPLSAANLLRILEEAGLPPGVVNLLFGEDDTGAALVRDPRVAMVSFTGSIEVGREIAAYCGANGKRVHLEMGGKNAIIVLGDADIDLAVEGAVWSAFGTSGQRCTAASRMIVQKGVLDAFTEKLIASAETLRLGDGLDEATDVGPLVNRPQLEKVQSYMEIGRKEGAAIAVGGARAAGDGLDKGYFFQPTVFTGVRPQMRIAQEEIFGPVTDVIPVSDLEEAVSVNNDVPYGLVSSIYTRDVSVAFKAMEQITTGIVYINAGTIGAEIHLPFGGTRGTGNGHREAGTAALDSYSEWKSVYIDYSGRLQKAQIDR</sequence>
<keyword evidence="3" id="KW-0560">Oxidoreductase</keyword>
<evidence type="ECO:0000256" key="2">
    <source>
        <dbReference type="ARBA" id="ARBA00011881"/>
    </source>
</evidence>
<feature type="domain" description="Aldehyde dehydrogenase" evidence="7">
    <location>
        <begin position="13"/>
        <end position="477"/>
    </location>
</feature>
<name>A0A0F9HCN2_9ZZZZ</name>
<comment type="similarity">
    <text evidence="1">Belongs to the aldehyde dehydrogenase family.</text>
</comment>
<dbReference type="FunFam" id="3.40.605.10:FF:000007">
    <property type="entry name" value="NAD/NADP-dependent betaine aldehyde dehydrogenase"/>
    <property type="match status" value="1"/>
</dbReference>
<organism evidence="8">
    <name type="scientific">marine sediment metagenome</name>
    <dbReference type="NCBI Taxonomy" id="412755"/>
    <lineage>
        <taxon>unclassified sequences</taxon>
        <taxon>metagenomes</taxon>
        <taxon>ecological metagenomes</taxon>
    </lineage>
</organism>
<proteinExistence type="inferred from homology"/>